<dbReference type="InterPro" id="IPR015424">
    <property type="entry name" value="PyrdxlP-dep_Trfase"/>
</dbReference>
<gene>
    <name evidence="4" type="ORF">C41B8_11090</name>
</gene>
<dbReference type="Proteomes" id="UP000028302">
    <property type="component" value="Unassembled WGS sequence"/>
</dbReference>
<dbReference type="Gene3D" id="3.40.640.10">
    <property type="entry name" value="Type I PLP-dependent aspartate aminotransferase-like (Major domain)"/>
    <property type="match status" value="1"/>
</dbReference>
<evidence type="ECO:0000313" key="4">
    <source>
        <dbReference type="EMBL" id="KEZ77261.1"/>
    </source>
</evidence>
<protein>
    <submittedName>
        <fullName evidence="4">Kynureninase</fullName>
    </submittedName>
</protein>
<comment type="caution">
    <text evidence="4">The sequence shown here is derived from an EMBL/GenBank/DDBJ whole genome shotgun (WGS) entry which is preliminary data.</text>
</comment>
<dbReference type="GO" id="GO:0019441">
    <property type="term" value="P:L-tryptophan catabolic process to kynurenine"/>
    <property type="evidence" value="ECO:0007669"/>
    <property type="project" value="TreeGrafter"/>
</dbReference>
<keyword evidence="1" id="KW-0662">Pyridine nucleotide biosynthesis</keyword>
<dbReference type="Pfam" id="PF22580">
    <property type="entry name" value="KYNU_C"/>
    <property type="match status" value="1"/>
</dbReference>
<dbReference type="GO" id="GO:0030170">
    <property type="term" value="F:pyridoxal phosphate binding"/>
    <property type="evidence" value="ECO:0007669"/>
    <property type="project" value="InterPro"/>
</dbReference>
<sequence length="247" mass="26529">MLTHVDYRTGAMHDLAAITERARAAGAIVVWDLAHSAGAVPLDLRTSGADFAVGCGYKYLNGGPGAPAFIYAHPRHHGAPQQPLAGWFGHADPFAFDPDFAPAADMRAFLAGTPGVLGMRALEAALDVWTDVDMGEVRAKSVALCDLFVETVAQRGAGLDLTLASPREAAGRGSQVSFRHPEAYAVMRALIDHGVVGDMRAPDILRFGLTPLYTRYVDVVDAAEILARILKERRHDVPAYRERATVT</sequence>
<keyword evidence="5" id="KW-1185">Reference proteome</keyword>
<evidence type="ECO:0000256" key="2">
    <source>
        <dbReference type="ARBA" id="ARBA00022801"/>
    </source>
</evidence>
<dbReference type="AlphaFoldDB" id="A0A084IKM7"/>
<dbReference type="PANTHER" id="PTHR14084:SF0">
    <property type="entry name" value="KYNURENINASE"/>
    <property type="match status" value="1"/>
</dbReference>
<dbReference type="GO" id="GO:0043420">
    <property type="term" value="P:anthranilate metabolic process"/>
    <property type="evidence" value="ECO:0007669"/>
    <property type="project" value="TreeGrafter"/>
</dbReference>
<evidence type="ECO:0000256" key="3">
    <source>
        <dbReference type="ARBA" id="ARBA00022898"/>
    </source>
</evidence>
<dbReference type="STRING" id="1304275.C41B8_11090"/>
<evidence type="ECO:0000313" key="5">
    <source>
        <dbReference type="Proteomes" id="UP000028302"/>
    </source>
</evidence>
<dbReference type="InterPro" id="IPR015421">
    <property type="entry name" value="PyrdxlP-dep_Trfase_major"/>
</dbReference>
<dbReference type="Gene3D" id="3.90.1150.10">
    <property type="entry name" value="Aspartate Aminotransferase, domain 1"/>
    <property type="match status" value="1"/>
</dbReference>
<dbReference type="InterPro" id="IPR010111">
    <property type="entry name" value="Kynureninase"/>
</dbReference>
<keyword evidence="2" id="KW-0378">Hydrolase</keyword>
<keyword evidence="3" id="KW-0663">Pyridoxal phosphate</keyword>
<dbReference type="GO" id="GO:0030429">
    <property type="term" value="F:kynureninase activity"/>
    <property type="evidence" value="ECO:0007669"/>
    <property type="project" value="InterPro"/>
</dbReference>
<dbReference type="EMBL" id="APNK01000015">
    <property type="protein sequence ID" value="KEZ77261.1"/>
    <property type="molecule type" value="Genomic_DNA"/>
</dbReference>
<dbReference type="SUPFAM" id="SSF53383">
    <property type="entry name" value="PLP-dependent transferases"/>
    <property type="match status" value="1"/>
</dbReference>
<evidence type="ECO:0000256" key="1">
    <source>
        <dbReference type="ARBA" id="ARBA00022642"/>
    </source>
</evidence>
<proteinExistence type="predicted"/>
<dbReference type="eggNOG" id="COG3844">
    <property type="taxonomic scope" value="Bacteria"/>
</dbReference>
<name>A0A084IKM7_SALHC</name>
<reference evidence="4 5" key="1">
    <citation type="submission" date="2013-03" db="EMBL/GenBank/DDBJ databases">
        <title>Salinisphaera hydrothermalis C41B8 Genome Sequencing.</title>
        <authorList>
            <person name="Li C."/>
            <person name="Lai Q."/>
            <person name="Shao Z."/>
        </authorList>
    </citation>
    <scope>NUCLEOTIDE SEQUENCE [LARGE SCALE GENOMIC DNA]</scope>
    <source>
        <strain evidence="4 5">C41B8</strain>
    </source>
</reference>
<dbReference type="GO" id="GO:0009435">
    <property type="term" value="P:NAD+ biosynthetic process"/>
    <property type="evidence" value="ECO:0007669"/>
    <property type="project" value="InterPro"/>
</dbReference>
<organism evidence="4 5">
    <name type="scientific">Salinisphaera hydrothermalis (strain C41B8)</name>
    <dbReference type="NCBI Taxonomy" id="1304275"/>
    <lineage>
        <taxon>Bacteria</taxon>
        <taxon>Pseudomonadati</taxon>
        <taxon>Pseudomonadota</taxon>
        <taxon>Gammaproteobacteria</taxon>
        <taxon>Salinisphaerales</taxon>
        <taxon>Salinisphaeraceae</taxon>
        <taxon>Salinisphaera</taxon>
    </lineage>
</organism>
<accession>A0A084IKM7</accession>
<dbReference type="PANTHER" id="PTHR14084">
    <property type="entry name" value="KYNURENINASE"/>
    <property type="match status" value="1"/>
</dbReference>
<dbReference type="GO" id="GO:0005737">
    <property type="term" value="C:cytoplasm"/>
    <property type="evidence" value="ECO:0007669"/>
    <property type="project" value="InterPro"/>
</dbReference>
<dbReference type="InterPro" id="IPR015422">
    <property type="entry name" value="PyrdxlP-dep_Trfase_small"/>
</dbReference>
<dbReference type="PATRIC" id="fig|1304275.5.peg.2264"/>